<dbReference type="InterPro" id="IPR005488">
    <property type="entry name" value="Etherase_MurQ"/>
</dbReference>
<evidence type="ECO:0000256" key="2">
    <source>
        <dbReference type="ARBA" id="ARBA00023239"/>
    </source>
</evidence>
<comment type="pathway">
    <text evidence="6">Cell wall biogenesis.</text>
</comment>
<evidence type="ECO:0000259" key="13">
    <source>
        <dbReference type="PROSITE" id="PS51464"/>
    </source>
</evidence>
<dbReference type="PROSITE" id="PS01272">
    <property type="entry name" value="GCKR"/>
    <property type="match status" value="1"/>
</dbReference>
<evidence type="ECO:0000256" key="9">
    <source>
        <dbReference type="ARBA" id="ARBA00070061"/>
    </source>
</evidence>
<dbReference type="PANTHER" id="PTHR10088:SF4">
    <property type="entry name" value="GLUCOKINASE REGULATORY PROTEIN"/>
    <property type="match status" value="1"/>
</dbReference>
<evidence type="ECO:0000256" key="7">
    <source>
        <dbReference type="ARBA" id="ARBA00061234"/>
    </source>
</evidence>
<gene>
    <name evidence="14" type="primary">murQ_1</name>
    <name evidence="12" type="synonym">murQ</name>
    <name evidence="14" type="ORF">CPLFYP93_01187</name>
</gene>
<keyword evidence="2 12" id="KW-0456">Lyase</keyword>
<evidence type="ECO:0000256" key="11">
    <source>
        <dbReference type="ARBA" id="ARBA00084049"/>
    </source>
</evidence>
<comment type="catalytic activity">
    <reaction evidence="4 12">
        <text>N-acetyl-D-muramate 6-phosphate + H2O = N-acetyl-D-glucosamine 6-phosphate + (R)-lactate</text>
        <dbReference type="Rhea" id="RHEA:26410"/>
        <dbReference type="ChEBI" id="CHEBI:15377"/>
        <dbReference type="ChEBI" id="CHEBI:16004"/>
        <dbReference type="ChEBI" id="CHEBI:57513"/>
        <dbReference type="ChEBI" id="CHEBI:58722"/>
        <dbReference type="EC" id="4.2.1.126"/>
    </reaction>
</comment>
<accession>A0A6N3BI87</accession>
<organism evidence="14">
    <name type="scientific">Clostridium paraputrificum</name>
    <dbReference type="NCBI Taxonomy" id="29363"/>
    <lineage>
        <taxon>Bacteria</taxon>
        <taxon>Bacillati</taxon>
        <taxon>Bacillota</taxon>
        <taxon>Clostridia</taxon>
        <taxon>Eubacteriales</taxon>
        <taxon>Clostridiaceae</taxon>
        <taxon>Clostridium</taxon>
    </lineage>
</organism>
<dbReference type="Gene3D" id="1.10.8.1080">
    <property type="match status" value="1"/>
</dbReference>
<reference evidence="14" key="1">
    <citation type="submission" date="2019-11" db="EMBL/GenBank/DDBJ databases">
        <authorList>
            <person name="Feng L."/>
        </authorList>
    </citation>
    <scope>NUCLEOTIDE SEQUENCE</scope>
    <source>
        <strain evidence="14">CParaputrificumLFYP93</strain>
    </source>
</reference>
<protein>
    <recommendedName>
        <fullName evidence="9 12">N-acetylmuramic acid 6-phosphate etherase</fullName>
        <shortName evidence="12">MurNAc-6-P etherase</shortName>
        <ecNumber evidence="8 12">4.2.1.126</ecNumber>
    </recommendedName>
    <alternativeName>
        <fullName evidence="11 12">N-acetylmuramic acid 6-phosphate hydrolase</fullName>
    </alternativeName>
    <alternativeName>
        <fullName evidence="10 12">N-acetylmuramic acid 6-phosphate lyase</fullName>
    </alternativeName>
</protein>
<dbReference type="GO" id="GO:0009254">
    <property type="term" value="P:peptidoglycan turnover"/>
    <property type="evidence" value="ECO:0007669"/>
    <property type="project" value="TreeGrafter"/>
</dbReference>
<evidence type="ECO:0000256" key="4">
    <source>
        <dbReference type="ARBA" id="ARBA00051747"/>
    </source>
</evidence>
<dbReference type="NCBIfam" id="NF003915">
    <property type="entry name" value="PRK05441.1"/>
    <property type="match status" value="1"/>
</dbReference>
<dbReference type="InterPro" id="IPR040190">
    <property type="entry name" value="MURQ/GCKR"/>
</dbReference>
<feature type="active site" evidence="12">
    <location>
        <position position="116"/>
    </location>
</feature>
<comment type="pathway">
    <text evidence="12">Amino-sugar metabolism; N-acetylmuramate degradation.</text>
</comment>
<comment type="miscellaneous">
    <text evidence="12">A lyase-type mechanism (elimination/hydration) is suggested for the cleavage of the lactyl ether bond of MurNAc 6-phosphate, with the formation of an alpha,beta-unsaturated aldehyde intermediate with (E)-stereochemistry, followed by the syn addition of water to give product.</text>
</comment>
<dbReference type="InterPro" id="IPR005486">
    <property type="entry name" value="Glucokinase_regulatory_CS"/>
</dbReference>
<dbReference type="NCBIfam" id="TIGR00274">
    <property type="entry name" value="N-acetylmuramic acid 6-phosphate etherase"/>
    <property type="match status" value="1"/>
</dbReference>
<dbReference type="UniPathway" id="UPA00342"/>
<dbReference type="AlphaFoldDB" id="A0A6N3BI87"/>
<evidence type="ECO:0000256" key="10">
    <source>
        <dbReference type="ARBA" id="ARBA00077905"/>
    </source>
</evidence>
<dbReference type="Gene3D" id="3.40.50.10490">
    <property type="entry name" value="Glucose-6-phosphate isomerase like protein, domain 1"/>
    <property type="match status" value="1"/>
</dbReference>
<evidence type="ECO:0000256" key="3">
    <source>
        <dbReference type="ARBA" id="ARBA00023277"/>
    </source>
</evidence>
<evidence type="ECO:0000256" key="12">
    <source>
        <dbReference type="HAMAP-Rule" id="MF_00068"/>
    </source>
</evidence>
<comment type="similarity">
    <text evidence="7 12">Belongs to the GCKR-like family. MurNAc-6-P etherase subfamily.</text>
</comment>
<evidence type="ECO:0000256" key="1">
    <source>
        <dbReference type="ARBA" id="ARBA00011738"/>
    </source>
</evidence>
<feature type="domain" description="SIS" evidence="13">
    <location>
        <begin position="58"/>
        <end position="220"/>
    </location>
</feature>
<dbReference type="EMBL" id="CACRTV010000035">
    <property type="protein sequence ID" value="VYU02269.1"/>
    <property type="molecule type" value="Genomic_DNA"/>
</dbReference>
<dbReference type="GO" id="GO:0016835">
    <property type="term" value="F:carbon-oxygen lyase activity"/>
    <property type="evidence" value="ECO:0007669"/>
    <property type="project" value="UniProtKB-UniRule"/>
</dbReference>
<dbReference type="CDD" id="cd05007">
    <property type="entry name" value="SIS_Etherase"/>
    <property type="match status" value="1"/>
</dbReference>
<dbReference type="PANTHER" id="PTHR10088">
    <property type="entry name" value="GLUCOKINASE REGULATORY PROTEIN"/>
    <property type="match status" value="1"/>
</dbReference>
<comment type="function">
    <text evidence="12">Specifically catalyzes the cleavage of the D-lactyl ether substituent of MurNAc 6-phosphate, producing GlcNAc 6-phosphate and D-lactate.</text>
</comment>
<proteinExistence type="inferred from homology"/>
<feature type="active site" description="Proton donor" evidence="12">
    <location>
        <position position="86"/>
    </location>
</feature>
<evidence type="ECO:0000256" key="6">
    <source>
        <dbReference type="ARBA" id="ARBA00060672"/>
    </source>
</evidence>
<dbReference type="SUPFAM" id="SSF53697">
    <property type="entry name" value="SIS domain"/>
    <property type="match status" value="1"/>
</dbReference>
<keyword evidence="3 12" id="KW-0119">Carbohydrate metabolism</keyword>
<dbReference type="NCBIfam" id="NF009222">
    <property type="entry name" value="PRK12570.1"/>
    <property type="match status" value="1"/>
</dbReference>
<dbReference type="HAMAP" id="MF_00068">
    <property type="entry name" value="MurQ"/>
    <property type="match status" value="1"/>
</dbReference>
<comment type="subunit">
    <text evidence="1 12">Homodimer.</text>
</comment>
<name>A0A6N3BI87_9CLOT</name>
<dbReference type="FunFam" id="3.40.50.10490:FF:000014">
    <property type="entry name" value="N-acetylmuramic acid 6-phosphate etherase"/>
    <property type="match status" value="1"/>
</dbReference>
<dbReference type="GO" id="GO:0097367">
    <property type="term" value="F:carbohydrate derivative binding"/>
    <property type="evidence" value="ECO:0007669"/>
    <property type="project" value="InterPro"/>
</dbReference>
<dbReference type="Pfam" id="PF22645">
    <property type="entry name" value="GKRP_SIS_N"/>
    <property type="match status" value="1"/>
</dbReference>
<dbReference type="InterPro" id="IPR046348">
    <property type="entry name" value="SIS_dom_sf"/>
</dbReference>
<dbReference type="GO" id="GO:0097173">
    <property type="term" value="P:N-acetylmuramic acid catabolic process"/>
    <property type="evidence" value="ECO:0007669"/>
    <property type="project" value="UniProtKB-UniPathway"/>
</dbReference>
<dbReference type="PROSITE" id="PS51464">
    <property type="entry name" value="SIS"/>
    <property type="match status" value="1"/>
</dbReference>
<dbReference type="EC" id="4.2.1.126" evidence="8 12"/>
<evidence type="ECO:0000256" key="8">
    <source>
        <dbReference type="ARBA" id="ARBA00067056"/>
    </source>
</evidence>
<sequence>MSQVKISHLVTERRNLRTMELDEMSINDFLKVMNEEDSSVAQSVKEVIPQIEFAVKNIIASLNNQGRLIYIGSGTSGRLGVLDSVECPPTFGTTNEVIGLIAGGQEAFVKAKEGAEDSKEHGASDIVNAGVSNKDVVVGIAASGRTPHTIGALEKAKEIGAFTVALSCNPNSEIGKIADVAIEVEVGPEVITGSTRLKAGTAQKLVLNMISTASMIGVGKTYQNLMVDVKPTNEKLIERSKQIIMEATGCCYEEACKKFEESGRECKVAIIMILLSCNKDQAKDKLVKSGGFVKKALKK</sequence>
<comment type="pathway">
    <text evidence="5">Amino-sugar metabolism; 1,6-anhydro-N-acetylmuramate degradation.</text>
</comment>
<evidence type="ECO:0000256" key="5">
    <source>
        <dbReference type="ARBA" id="ARBA00060595"/>
    </source>
</evidence>
<dbReference type="RefSeq" id="WP_156560260.1">
    <property type="nucleotide sequence ID" value="NZ_CACRTV010000035.1"/>
</dbReference>
<dbReference type="InterPro" id="IPR001347">
    <property type="entry name" value="SIS_dom"/>
</dbReference>
<evidence type="ECO:0000313" key="14">
    <source>
        <dbReference type="EMBL" id="VYU02269.1"/>
    </source>
</evidence>
<dbReference type="FunFam" id="1.10.8.1080:FF:000001">
    <property type="entry name" value="N-acetylmuramic acid 6-phosphate etherase"/>
    <property type="match status" value="1"/>
</dbReference>
<dbReference type="GO" id="GO:0046348">
    <property type="term" value="P:amino sugar catabolic process"/>
    <property type="evidence" value="ECO:0007669"/>
    <property type="project" value="InterPro"/>
</dbReference>
<dbReference type="GO" id="GO:0016803">
    <property type="term" value="F:ether hydrolase activity"/>
    <property type="evidence" value="ECO:0007669"/>
    <property type="project" value="TreeGrafter"/>
</dbReference>